<dbReference type="Proteomes" id="UP000008810">
    <property type="component" value="Chromosome 3"/>
</dbReference>
<protein>
    <submittedName>
        <fullName evidence="1 2">Uncharacterized protein</fullName>
    </submittedName>
</protein>
<reference evidence="1 2" key="1">
    <citation type="journal article" date="2010" name="Nature">
        <title>Genome sequencing and analysis of the model grass Brachypodium distachyon.</title>
        <authorList>
            <consortium name="International Brachypodium Initiative"/>
        </authorList>
    </citation>
    <scope>NUCLEOTIDE SEQUENCE [LARGE SCALE GENOMIC DNA]</scope>
    <source>
        <strain evidence="1 2">Bd21</strain>
    </source>
</reference>
<evidence type="ECO:0000313" key="1">
    <source>
        <dbReference type="EMBL" id="PNT68648.1"/>
    </source>
</evidence>
<gene>
    <name evidence="1" type="ORF">BRADI_3g43694v3</name>
</gene>
<organism evidence="1">
    <name type="scientific">Brachypodium distachyon</name>
    <name type="common">Purple false brome</name>
    <name type="synonym">Trachynia distachya</name>
    <dbReference type="NCBI Taxonomy" id="15368"/>
    <lineage>
        <taxon>Eukaryota</taxon>
        <taxon>Viridiplantae</taxon>
        <taxon>Streptophyta</taxon>
        <taxon>Embryophyta</taxon>
        <taxon>Tracheophyta</taxon>
        <taxon>Spermatophyta</taxon>
        <taxon>Magnoliopsida</taxon>
        <taxon>Liliopsida</taxon>
        <taxon>Poales</taxon>
        <taxon>Poaceae</taxon>
        <taxon>BOP clade</taxon>
        <taxon>Pooideae</taxon>
        <taxon>Stipodae</taxon>
        <taxon>Brachypodieae</taxon>
        <taxon>Brachypodium</taxon>
    </lineage>
</organism>
<evidence type="ECO:0000313" key="2">
    <source>
        <dbReference type="EnsemblPlants" id="PNT68648"/>
    </source>
</evidence>
<evidence type="ECO:0000313" key="3">
    <source>
        <dbReference type="Proteomes" id="UP000008810"/>
    </source>
</evidence>
<keyword evidence="3" id="KW-1185">Reference proteome</keyword>
<name>A0A2K2D309_BRADI</name>
<sequence>MAHEHHHHLWRHRDGFFSPDLEVNSSFEPWSVMDPRLFQRWSVRKLQRWTLGKPSKRRRHMTGVYASFKDQVAIFSFISVLKLCYVCNFAWRSSNLIYITFSDS</sequence>
<accession>A0A2K2D309</accession>
<dbReference type="Gramene" id="PNT68648">
    <property type="protein sequence ID" value="PNT68648"/>
    <property type="gene ID" value="BRADI_3g43694v3"/>
</dbReference>
<dbReference type="EnsemblPlants" id="PNT68648">
    <property type="protein sequence ID" value="PNT68648"/>
    <property type="gene ID" value="BRADI_3g43694v3"/>
</dbReference>
<dbReference type="AlphaFoldDB" id="A0A2K2D309"/>
<reference evidence="1" key="2">
    <citation type="submission" date="2017-06" db="EMBL/GenBank/DDBJ databases">
        <title>WGS assembly of Brachypodium distachyon.</title>
        <authorList>
            <consortium name="The International Brachypodium Initiative"/>
            <person name="Lucas S."/>
            <person name="Harmon-Smith M."/>
            <person name="Lail K."/>
            <person name="Tice H."/>
            <person name="Grimwood J."/>
            <person name="Bruce D."/>
            <person name="Barry K."/>
            <person name="Shu S."/>
            <person name="Lindquist E."/>
            <person name="Wang M."/>
            <person name="Pitluck S."/>
            <person name="Vogel J.P."/>
            <person name="Garvin D.F."/>
            <person name="Mockler T.C."/>
            <person name="Schmutz J."/>
            <person name="Rokhsar D."/>
            <person name="Bevan M.W."/>
        </authorList>
    </citation>
    <scope>NUCLEOTIDE SEQUENCE</scope>
    <source>
        <strain evidence="1">Bd21</strain>
    </source>
</reference>
<proteinExistence type="predicted"/>
<reference evidence="2" key="3">
    <citation type="submission" date="2018-08" db="UniProtKB">
        <authorList>
            <consortium name="EnsemblPlants"/>
        </authorList>
    </citation>
    <scope>IDENTIFICATION</scope>
    <source>
        <strain evidence="2">cv. Bd21</strain>
    </source>
</reference>
<dbReference type="EMBL" id="CM000882">
    <property type="protein sequence ID" value="PNT68648.1"/>
    <property type="molecule type" value="Genomic_DNA"/>
</dbReference>
<dbReference type="InParanoid" id="A0A2K2D309"/>